<dbReference type="Gene3D" id="3.55.50.30">
    <property type="match status" value="1"/>
</dbReference>
<dbReference type="EMBL" id="CP048222">
    <property type="protein sequence ID" value="QHT69693.1"/>
    <property type="molecule type" value="Genomic_DNA"/>
</dbReference>
<keyword evidence="5" id="KW-1185">Reference proteome</keyword>
<dbReference type="InterPro" id="IPR012373">
    <property type="entry name" value="Ferrdict_sens_TM"/>
</dbReference>
<keyword evidence="1" id="KW-0472">Membrane</keyword>
<dbReference type="GO" id="GO:0016989">
    <property type="term" value="F:sigma factor antagonist activity"/>
    <property type="evidence" value="ECO:0007669"/>
    <property type="project" value="TreeGrafter"/>
</dbReference>
<keyword evidence="1" id="KW-1133">Transmembrane helix</keyword>
<dbReference type="KEGG" id="rhoz:GXP67_25125"/>
<dbReference type="PANTHER" id="PTHR30273">
    <property type="entry name" value="PERIPLASMIC SIGNAL SENSOR AND SIGMA FACTOR ACTIVATOR FECR-RELATED"/>
    <property type="match status" value="1"/>
</dbReference>
<sequence length="342" mass="38811">MENFDQKLVNYVQGKCSPEEAKEVQQWLSTPEGEKYLFSQMDQDMALLERKPEIMRNHPVQSLLLYHKITEAIASQQPVAPEKSSIHIPSQRKTGYLSRWYQIAAVLTGLLIVAFASWLIWGQENKITHQTAYGETKQVTLPDGSTVFLNGNTSLSYAENWDAQQARRVWLEGEAFFSVIHTANDQRFFVHTSEDFNVEVLGTTFNVLKRKDKTKVTLNTGKIRLNLKETISAEPILMKPGELVEVNDASSKIIKKAVNPEIYSSWKSSKMSFEDTSLADIIVLLEQTYGLTVEISDPSLLQLKFNGTVPSDNVDILLEGLSQLFDLNIKRQDNHILFKANK</sequence>
<accession>A0A6C0GQ00</accession>
<dbReference type="Pfam" id="PF16344">
    <property type="entry name" value="FecR_C"/>
    <property type="match status" value="1"/>
</dbReference>
<feature type="domain" description="Protein FecR C-terminal" evidence="3">
    <location>
        <begin position="270"/>
        <end position="337"/>
    </location>
</feature>
<dbReference type="PIRSF" id="PIRSF018266">
    <property type="entry name" value="FecR"/>
    <property type="match status" value="1"/>
</dbReference>
<evidence type="ECO:0000313" key="4">
    <source>
        <dbReference type="EMBL" id="QHT69693.1"/>
    </source>
</evidence>
<proteinExistence type="predicted"/>
<evidence type="ECO:0000259" key="3">
    <source>
        <dbReference type="Pfam" id="PF16344"/>
    </source>
</evidence>
<reference evidence="4 5" key="1">
    <citation type="submission" date="2020-01" db="EMBL/GenBank/DDBJ databases">
        <authorList>
            <person name="Kim M.K."/>
        </authorList>
    </citation>
    <scope>NUCLEOTIDE SEQUENCE [LARGE SCALE GENOMIC DNA]</scope>
    <source>
        <strain evidence="4 5">172606-1</strain>
    </source>
</reference>
<name>A0A6C0GQ00_9BACT</name>
<dbReference type="PANTHER" id="PTHR30273:SF2">
    <property type="entry name" value="PROTEIN FECR"/>
    <property type="match status" value="1"/>
</dbReference>
<dbReference type="Gene3D" id="2.60.120.1440">
    <property type="match status" value="1"/>
</dbReference>
<evidence type="ECO:0000259" key="2">
    <source>
        <dbReference type="Pfam" id="PF04773"/>
    </source>
</evidence>
<evidence type="ECO:0000313" key="5">
    <source>
        <dbReference type="Proteomes" id="UP000480178"/>
    </source>
</evidence>
<dbReference type="Proteomes" id="UP000480178">
    <property type="component" value="Chromosome"/>
</dbReference>
<evidence type="ECO:0000256" key="1">
    <source>
        <dbReference type="SAM" id="Phobius"/>
    </source>
</evidence>
<gene>
    <name evidence="4" type="ORF">GXP67_25125</name>
</gene>
<feature type="transmembrane region" description="Helical" evidence="1">
    <location>
        <begin position="100"/>
        <end position="121"/>
    </location>
</feature>
<dbReference type="AlphaFoldDB" id="A0A6C0GQ00"/>
<dbReference type="InterPro" id="IPR032508">
    <property type="entry name" value="FecR_C"/>
</dbReference>
<dbReference type="InterPro" id="IPR006860">
    <property type="entry name" value="FecR"/>
</dbReference>
<feature type="domain" description="FecR protein" evidence="2">
    <location>
        <begin position="129"/>
        <end position="224"/>
    </location>
</feature>
<dbReference type="RefSeq" id="WP_162445677.1">
    <property type="nucleotide sequence ID" value="NZ_CP048222.1"/>
</dbReference>
<keyword evidence="1" id="KW-0812">Transmembrane</keyword>
<organism evidence="4 5">
    <name type="scientific">Rhodocytophaga rosea</name>
    <dbReference type="NCBI Taxonomy" id="2704465"/>
    <lineage>
        <taxon>Bacteria</taxon>
        <taxon>Pseudomonadati</taxon>
        <taxon>Bacteroidota</taxon>
        <taxon>Cytophagia</taxon>
        <taxon>Cytophagales</taxon>
        <taxon>Rhodocytophagaceae</taxon>
        <taxon>Rhodocytophaga</taxon>
    </lineage>
</organism>
<dbReference type="Pfam" id="PF04773">
    <property type="entry name" value="FecR"/>
    <property type="match status" value="1"/>
</dbReference>
<protein>
    <submittedName>
        <fullName evidence="4">DUF4974 domain-containing protein</fullName>
    </submittedName>
</protein>